<evidence type="ECO:0000313" key="2">
    <source>
        <dbReference type="EMBL" id="AUH33634.1"/>
    </source>
</evidence>
<organism evidence="2 3">
    <name type="scientific">Paracoccus tegillarcae</name>
    <dbReference type="NCBI Taxonomy" id="1529068"/>
    <lineage>
        <taxon>Bacteria</taxon>
        <taxon>Pseudomonadati</taxon>
        <taxon>Pseudomonadota</taxon>
        <taxon>Alphaproteobacteria</taxon>
        <taxon>Rhodobacterales</taxon>
        <taxon>Paracoccaceae</taxon>
        <taxon>Paracoccus</taxon>
    </lineage>
</organism>
<keyword evidence="3" id="KW-1185">Reference proteome</keyword>
<evidence type="ECO:0000313" key="3">
    <source>
        <dbReference type="Proteomes" id="UP000233742"/>
    </source>
</evidence>
<sequence>MSTTMTLRAIALGLMIPAGLSVQYAHAQEAEQTAADQPADGQIYGSGRHEKGEVVADVDGLSVDGERLTVKMTLRPTNAGQKVGSATIYAGMSNSNYEQIYLVSGDKKYMLVRDSQDTPLAPPRLTASGSGETLGIWYGVFPNPPAGQDITLYMPALEPIGPFTVPAQ</sequence>
<feature type="chain" id="PRO_5014810887" description="DUF4352 domain-containing protein" evidence="1">
    <location>
        <begin position="28"/>
        <end position="168"/>
    </location>
</feature>
<dbReference type="OrthoDB" id="8444855at2"/>
<dbReference type="RefSeq" id="WP_101460303.1">
    <property type="nucleotide sequence ID" value="NZ_CP025408.1"/>
</dbReference>
<dbReference type="EMBL" id="CP025408">
    <property type="protein sequence ID" value="AUH33634.1"/>
    <property type="molecule type" value="Genomic_DNA"/>
</dbReference>
<proteinExistence type="predicted"/>
<dbReference type="AlphaFoldDB" id="A0A2K9EWH9"/>
<protein>
    <recommendedName>
        <fullName evidence="4">DUF4352 domain-containing protein</fullName>
    </recommendedName>
</protein>
<name>A0A2K9EWH9_9RHOB</name>
<dbReference type="KEGG" id="paro:CUV01_09755"/>
<gene>
    <name evidence="2" type="ORF">CUV01_09755</name>
</gene>
<dbReference type="Proteomes" id="UP000233742">
    <property type="component" value="Chromosome"/>
</dbReference>
<evidence type="ECO:0008006" key="4">
    <source>
        <dbReference type="Google" id="ProtNLM"/>
    </source>
</evidence>
<keyword evidence="1" id="KW-0732">Signal</keyword>
<evidence type="ECO:0000256" key="1">
    <source>
        <dbReference type="SAM" id="SignalP"/>
    </source>
</evidence>
<feature type="signal peptide" evidence="1">
    <location>
        <begin position="1"/>
        <end position="27"/>
    </location>
</feature>
<reference evidence="2 3" key="1">
    <citation type="submission" date="2017-12" db="EMBL/GenBank/DDBJ databases">
        <authorList>
            <person name="Hurst M.R.H."/>
        </authorList>
    </citation>
    <scope>NUCLEOTIDE SEQUENCE [LARGE SCALE GENOMIC DNA]</scope>
    <source>
        <strain evidence="2 3">BM15</strain>
    </source>
</reference>
<accession>A0A2K9EWH9</accession>